<evidence type="ECO:0000256" key="14">
    <source>
        <dbReference type="ARBA" id="ARBA00023145"/>
    </source>
</evidence>
<evidence type="ECO:0000256" key="12">
    <source>
        <dbReference type="ARBA" id="ARBA00023049"/>
    </source>
</evidence>
<dbReference type="Pfam" id="PF00413">
    <property type="entry name" value="Peptidase_M10"/>
    <property type="match status" value="2"/>
</dbReference>
<feature type="signal peptide" evidence="25">
    <location>
        <begin position="1"/>
        <end position="19"/>
    </location>
</feature>
<feature type="repeat" description="Hemopexin" evidence="23">
    <location>
        <begin position="286"/>
        <end position="328"/>
    </location>
</feature>
<evidence type="ECO:0000256" key="16">
    <source>
        <dbReference type="ARBA" id="ARBA00036005"/>
    </source>
</evidence>
<evidence type="ECO:0000256" key="20">
    <source>
        <dbReference type="PIRSR" id="PIRSR621190-3"/>
    </source>
</evidence>
<keyword evidence="4" id="KW-0272">Extracellular matrix</keyword>
<dbReference type="InterPro" id="IPR024079">
    <property type="entry name" value="MetalloPept_cat_dom_sf"/>
</dbReference>
<feature type="disulfide bond" evidence="20">
    <location>
        <begin position="724"/>
        <end position="910"/>
    </location>
</feature>
<dbReference type="EC" id="3.4.24.7" evidence="17"/>
<feature type="binding site" evidence="19">
    <location>
        <position position="731"/>
    </location>
    <ligand>
        <name>Ca(2+)</name>
        <dbReference type="ChEBI" id="CHEBI:29108"/>
        <label>4</label>
    </ligand>
</feature>
<feature type="binding site" evidence="19">
    <location>
        <position position="822"/>
    </location>
    <ligand>
        <name>Ca(2+)</name>
        <dbReference type="ChEBI" id="CHEBI:29108"/>
        <label>4</label>
    </ligand>
</feature>
<feature type="binding site" description="in inhibited form" evidence="19">
    <location>
        <position position="532"/>
    </location>
    <ligand>
        <name>Zn(2+)</name>
        <dbReference type="ChEBI" id="CHEBI:29105"/>
        <label>2</label>
        <note>catalytic</note>
    </ligand>
</feature>
<feature type="binding site" evidence="19">
    <location>
        <position position="676"/>
    </location>
    <ligand>
        <name>Zn(2+)</name>
        <dbReference type="ChEBI" id="CHEBI:29105"/>
        <label>2</label>
        <note>catalytic</note>
    </ligand>
</feature>
<dbReference type="PRINTS" id="PR00138">
    <property type="entry name" value="MATRIXIN"/>
</dbReference>
<dbReference type="GO" id="GO:0006508">
    <property type="term" value="P:proteolysis"/>
    <property type="evidence" value="ECO:0007669"/>
    <property type="project" value="UniProtKB-KW"/>
</dbReference>
<feature type="binding site" evidence="19">
    <location>
        <position position="607"/>
    </location>
    <ligand>
        <name>Zn(2+)</name>
        <dbReference type="ChEBI" id="CHEBI:29105"/>
        <label>1</label>
    </ligand>
</feature>
<proteinExistence type="inferred from homology"/>
<feature type="binding site" evidence="19">
    <location>
        <position position="668"/>
    </location>
    <ligand>
        <name>Zn(2+)</name>
        <dbReference type="ChEBI" id="CHEBI:29105"/>
        <label>2</label>
        <note>catalytic</note>
    </ligand>
</feature>
<reference evidence="27" key="1">
    <citation type="submission" date="2023-08" db="EMBL/GenBank/DDBJ databases">
        <title>Chromosome-level Genome Assembly of mud carp (Cirrhinus molitorella).</title>
        <authorList>
            <person name="Liu H."/>
        </authorList>
    </citation>
    <scope>NUCLEOTIDE SEQUENCE</scope>
    <source>
        <strain evidence="27">Prfri</strain>
        <tissue evidence="27">Muscle</tissue>
    </source>
</reference>
<dbReference type="InterPro" id="IPR006026">
    <property type="entry name" value="Peptidase_Metallo"/>
</dbReference>
<keyword evidence="3" id="KW-0964">Secreted</keyword>
<evidence type="ECO:0000256" key="21">
    <source>
        <dbReference type="PIRSR" id="PIRSR621190-4"/>
    </source>
</evidence>
<evidence type="ECO:0000256" key="19">
    <source>
        <dbReference type="PIRSR" id="PIRSR621190-2"/>
    </source>
</evidence>
<dbReference type="FunFam" id="2.110.10.10:FF:000002">
    <property type="entry name" value="Matrix metallopeptidase 3"/>
    <property type="match status" value="2"/>
</dbReference>
<dbReference type="SUPFAM" id="SSF50923">
    <property type="entry name" value="Hemopexin-like domain"/>
    <property type="match status" value="2"/>
</dbReference>
<dbReference type="GO" id="GO:0008270">
    <property type="term" value="F:zinc ion binding"/>
    <property type="evidence" value="ECO:0007669"/>
    <property type="project" value="InterPro"/>
</dbReference>
<feature type="binding site" evidence="19">
    <location>
        <position position="638"/>
    </location>
    <ligand>
        <name>Ca(2+)</name>
        <dbReference type="ChEBI" id="CHEBI:29108"/>
        <label>1</label>
    </ligand>
</feature>
<feature type="region of interest" description="Disordered" evidence="24">
    <location>
        <begin position="255"/>
        <end position="281"/>
    </location>
</feature>
<dbReference type="Gene3D" id="2.110.10.10">
    <property type="entry name" value="Hemopexin-like domain"/>
    <property type="match status" value="2"/>
</dbReference>
<feature type="domain" description="Peptidase metallopeptidase" evidence="26">
    <location>
        <begin position="544"/>
        <end position="704"/>
    </location>
</feature>
<feature type="binding site" evidence="19">
    <location>
        <position position="637"/>
    </location>
    <ligand>
        <name>Ca(2+)</name>
        <dbReference type="ChEBI" id="CHEBI:29108"/>
        <label>3</label>
    </ligand>
</feature>
<dbReference type="SMART" id="SM00235">
    <property type="entry name" value="ZnMc"/>
    <property type="match status" value="2"/>
</dbReference>
<feature type="binding site" evidence="19">
    <location>
        <position position="609"/>
    </location>
    <ligand>
        <name>Zn(2+)</name>
        <dbReference type="ChEBI" id="CHEBI:29105"/>
        <label>1</label>
    </ligand>
</feature>
<dbReference type="InterPro" id="IPR036365">
    <property type="entry name" value="PGBD-like_sf"/>
</dbReference>
<feature type="modified residue" description="Phosphotyrosine; by PKDCC" evidence="21">
    <location>
        <position position="805"/>
    </location>
</feature>
<protein>
    <recommendedName>
        <fullName evidence="17">interstitial collagenase</fullName>
        <ecNumber evidence="17">3.4.24.7</ecNumber>
    </recommendedName>
</protein>
<evidence type="ECO:0000256" key="9">
    <source>
        <dbReference type="ARBA" id="ARBA00022801"/>
    </source>
</evidence>
<feature type="binding site" evidence="19">
    <location>
        <position position="597"/>
    </location>
    <ligand>
        <name>Ca(2+)</name>
        <dbReference type="ChEBI" id="CHEBI:29108"/>
        <label>2</label>
    </ligand>
</feature>
<evidence type="ECO:0000256" key="5">
    <source>
        <dbReference type="ARBA" id="ARBA00022670"/>
    </source>
</evidence>
<feature type="binding site" evidence="19">
    <location>
        <position position="622"/>
    </location>
    <ligand>
        <name>Zn(2+)</name>
        <dbReference type="ChEBI" id="CHEBI:29105"/>
        <label>1</label>
    </ligand>
</feature>
<feature type="repeat" description="Hemopexin" evidence="23">
    <location>
        <begin position="721"/>
        <end position="769"/>
    </location>
</feature>
<organism evidence="27 28">
    <name type="scientific">Cirrhinus molitorella</name>
    <name type="common">mud carp</name>
    <dbReference type="NCBI Taxonomy" id="172907"/>
    <lineage>
        <taxon>Eukaryota</taxon>
        <taxon>Metazoa</taxon>
        <taxon>Chordata</taxon>
        <taxon>Craniata</taxon>
        <taxon>Vertebrata</taxon>
        <taxon>Euteleostomi</taxon>
        <taxon>Actinopterygii</taxon>
        <taxon>Neopterygii</taxon>
        <taxon>Teleostei</taxon>
        <taxon>Ostariophysi</taxon>
        <taxon>Cypriniformes</taxon>
        <taxon>Cyprinidae</taxon>
        <taxon>Labeoninae</taxon>
        <taxon>Labeonini</taxon>
        <taxon>Cirrhinus</taxon>
    </lineage>
</organism>
<keyword evidence="7 25" id="KW-0732">Signal</keyword>
<evidence type="ECO:0000256" key="25">
    <source>
        <dbReference type="SAM" id="SignalP"/>
    </source>
</evidence>
<dbReference type="SMART" id="SM00120">
    <property type="entry name" value="HX"/>
    <property type="match status" value="7"/>
</dbReference>
<evidence type="ECO:0000256" key="6">
    <source>
        <dbReference type="ARBA" id="ARBA00022723"/>
    </source>
</evidence>
<feature type="binding site" evidence="19">
    <location>
        <position position="631"/>
    </location>
    <ligand>
        <name>Ca(2+)</name>
        <dbReference type="ChEBI" id="CHEBI:29108"/>
        <label>2</label>
    </ligand>
</feature>
<dbReference type="PROSITE" id="PS00024">
    <property type="entry name" value="HEMOPEXIN"/>
    <property type="match status" value="2"/>
</dbReference>
<evidence type="ECO:0000256" key="24">
    <source>
        <dbReference type="SAM" id="MobiDB-lite"/>
    </source>
</evidence>
<dbReference type="Proteomes" id="UP001187343">
    <property type="component" value="Unassembled WGS sequence"/>
</dbReference>
<keyword evidence="6 19" id="KW-0479">Metal-binding</keyword>
<feature type="binding site" evidence="19">
    <location>
        <position position="640"/>
    </location>
    <ligand>
        <name>Ca(2+)</name>
        <dbReference type="ChEBI" id="CHEBI:29108"/>
        <label>1</label>
    </ligand>
</feature>
<feature type="repeat" description="Hemopexin" evidence="23">
    <location>
        <begin position="818"/>
        <end position="866"/>
    </location>
</feature>
<dbReference type="InterPro" id="IPR033739">
    <property type="entry name" value="M10A_MMP"/>
</dbReference>
<dbReference type="InterPro" id="IPR021190">
    <property type="entry name" value="Pept_M10A"/>
</dbReference>
<evidence type="ECO:0000256" key="3">
    <source>
        <dbReference type="ARBA" id="ARBA00022525"/>
    </source>
</evidence>
<dbReference type="GO" id="GO:0030198">
    <property type="term" value="P:extracellular matrix organization"/>
    <property type="evidence" value="ECO:0007669"/>
    <property type="project" value="TreeGrafter"/>
</dbReference>
<dbReference type="Pfam" id="PF00045">
    <property type="entry name" value="Hemopexin"/>
    <property type="match status" value="6"/>
</dbReference>
<keyword evidence="28" id="KW-1185">Reference proteome</keyword>
<feature type="binding site" evidence="19">
    <location>
        <position position="824"/>
    </location>
    <ligand>
        <name>Ca(2+)</name>
        <dbReference type="ChEBI" id="CHEBI:29108"/>
        <label>5</label>
    </ligand>
</feature>
<dbReference type="PROSITE" id="PS00546">
    <property type="entry name" value="CYSTEINE_SWITCH"/>
    <property type="match status" value="1"/>
</dbReference>
<comment type="similarity">
    <text evidence="2">Belongs to the peptidase M10A family.</text>
</comment>
<feature type="repeat" description="Hemopexin" evidence="23">
    <location>
        <begin position="329"/>
        <end position="375"/>
    </location>
</feature>
<dbReference type="Pfam" id="PF01471">
    <property type="entry name" value="PG_binding_1"/>
    <property type="match status" value="2"/>
</dbReference>
<keyword evidence="5" id="KW-0645">Protease</keyword>
<evidence type="ECO:0000259" key="26">
    <source>
        <dbReference type="SMART" id="SM00235"/>
    </source>
</evidence>
<dbReference type="InterPro" id="IPR018487">
    <property type="entry name" value="Hemopexin-like_repeat"/>
</dbReference>
<dbReference type="PROSITE" id="PS51642">
    <property type="entry name" value="HEMOPEXIN_2"/>
    <property type="match status" value="6"/>
</dbReference>
<dbReference type="InterPro" id="IPR036375">
    <property type="entry name" value="Hemopexin-like_dom_sf"/>
</dbReference>
<accession>A0AA88TA66</accession>
<comment type="subcellular location">
    <subcellularLocation>
        <location evidence="1">Secreted</location>
        <location evidence="1">Extracellular space</location>
        <location evidence="1">Extracellular matrix</location>
    </subcellularLocation>
</comment>
<evidence type="ECO:0000256" key="13">
    <source>
        <dbReference type="ARBA" id="ARBA00023105"/>
    </source>
</evidence>
<dbReference type="Gene3D" id="3.40.390.10">
    <property type="entry name" value="Collagenase (Catalytic Domain)"/>
    <property type="match status" value="2"/>
</dbReference>
<comment type="cofactor">
    <cofactor evidence="19">
        <name>Zn(2+)</name>
        <dbReference type="ChEBI" id="CHEBI:29105"/>
    </cofactor>
    <text evidence="19">Binds 2 Zn(2+) ions per subunit.</text>
</comment>
<evidence type="ECO:0000256" key="11">
    <source>
        <dbReference type="ARBA" id="ARBA00022837"/>
    </source>
</evidence>
<feature type="binding site" evidence="19">
    <location>
        <position position="640"/>
    </location>
    <ligand>
        <name>Ca(2+)</name>
        <dbReference type="ChEBI" id="CHEBI:29108"/>
        <label>3</label>
    </ligand>
</feature>
<feature type="binding site" evidence="19">
    <location>
        <position position="774"/>
    </location>
    <ligand>
        <name>Ca(2+)</name>
        <dbReference type="ChEBI" id="CHEBI:29108"/>
        <label>4</label>
    </ligand>
</feature>
<feature type="repeat" description="Hemopexin" evidence="23">
    <location>
        <begin position="770"/>
        <end position="816"/>
    </location>
</feature>
<dbReference type="EMBL" id="JAUYZG010000023">
    <property type="protein sequence ID" value="KAK2870920.1"/>
    <property type="molecule type" value="Genomic_DNA"/>
</dbReference>
<feature type="binding site" evidence="19">
    <location>
        <position position="633"/>
    </location>
    <ligand>
        <name>Ca(2+)</name>
        <dbReference type="ChEBI" id="CHEBI:29108"/>
        <label>2</label>
    </ligand>
</feature>
<keyword evidence="15 20" id="KW-1015">Disulfide bond</keyword>
<feature type="active site" evidence="18">
    <location>
        <position position="659"/>
    </location>
</feature>
<gene>
    <name evidence="27" type="ORF">Q8A67_023447</name>
</gene>
<comment type="cofactor">
    <cofactor evidence="19">
        <name>Ca(2+)</name>
        <dbReference type="ChEBI" id="CHEBI:29108"/>
    </cofactor>
    <text evidence="19">Can bind about 5 Ca(2+) ions per subunit.</text>
</comment>
<dbReference type="SUPFAM" id="SSF55486">
    <property type="entry name" value="Metalloproteases ('zincins'), catalytic domain"/>
    <property type="match status" value="2"/>
</dbReference>
<feature type="short sequence motif" description="Cysteine switch" evidence="22">
    <location>
        <begin position="530"/>
        <end position="537"/>
    </location>
</feature>
<feature type="chain" id="PRO_5041675820" description="interstitial collagenase" evidence="25">
    <location>
        <begin position="20"/>
        <end position="910"/>
    </location>
</feature>
<dbReference type="PANTHER" id="PTHR10201:SF151">
    <property type="entry name" value="INTERSTITIAL COLLAGENASE"/>
    <property type="match status" value="1"/>
</dbReference>
<dbReference type="InterPro" id="IPR018486">
    <property type="entry name" value="Hemopexin_CS"/>
</dbReference>
<feature type="binding site" evidence="19">
    <location>
        <position position="635"/>
    </location>
    <ligand>
        <name>Zn(2+)</name>
        <dbReference type="ChEBI" id="CHEBI:29105"/>
        <label>1</label>
    </ligand>
</feature>
<dbReference type="FunFam" id="3.40.390.10:FF:000007">
    <property type="entry name" value="Collagenase 3"/>
    <property type="match status" value="2"/>
</dbReference>
<feature type="repeat" description="Hemopexin" evidence="23">
    <location>
        <begin position="377"/>
        <end position="425"/>
    </location>
</feature>
<feature type="binding site" evidence="19">
    <location>
        <position position="776"/>
    </location>
    <ligand>
        <name>Ca(2+)</name>
        <dbReference type="ChEBI" id="CHEBI:29108"/>
        <label>5</label>
    </ligand>
</feature>
<evidence type="ECO:0000256" key="23">
    <source>
        <dbReference type="PROSITE-ProRule" id="PRU01011"/>
    </source>
</evidence>
<evidence type="ECO:0000313" key="27">
    <source>
        <dbReference type="EMBL" id="KAK2870920.1"/>
    </source>
</evidence>
<feature type="binding site" evidence="19">
    <location>
        <position position="563"/>
    </location>
    <ligand>
        <name>Ca(2+)</name>
        <dbReference type="ChEBI" id="CHEBI:29108"/>
        <label>1</label>
    </ligand>
</feature>
<dbReference type="InterPro" id="IPR001818">
    <property type="entry name" value="Pept_M10_metallopeptidase"/>
</dbReference>
<feature type="domain" description="Peptidase metallopeptidase" evidence="26">
    <location>
        <begin position="106"/>
        <end position="266"/>
    </location>
</feature>
<dbReference type="CDD" id="cd04278">
    <property type="entry name" value="ZnMc_MMP"/>
    <property type="match status" value="2"/>
</dbReference>
<dbReference type="InterPro" id="IPR000585">
    <property type="entry name" value="Hemopexin-like_dom"/>
</dbReference>
<feature type="binding site" evidence="19">
    <location>
        <position position="662"/>
    </location>
    <ligand>
        <name>Zn(2+)</name>
        <dbReference type="ChEBI" id="CHEBI:29105"/>
        <label>2</label>
        <note>catalytic</note>
    </ligand>
</feature>
<evidence type="ECO:0000256" key="4">
    <source>
        <dbReference type="ARBA" id="ARBA00022530"/>
    </source>
</evidence>
<sequence length="910" mass="102370">MGIQRQLCFLASLLLVIHAAPISQPSDKDKTIAKDYLRNFYNLKRLSNSAAFRPGESNDTMSERLKEMQRFFGLTVTGKLNNETLTVMKKSRCGVPDVAAYSTFADTPRWKTNTLTYRIVNYTPDMTKAEVDKSIDRALQVWAKVTPLKFTRIIKGTADIMISFAKKDHGDGMTFDGPKGILAHAFAPGSGIGGDAHFDDDESFTFRSPKGHVLFLVAAHEFGHSLGLYHSNVVGALMYPTYTFTDPDRSPLSSDDIEGIQSLYGPPTSPPLPPPQPPAPPLDCQNLVWDAVTTFRGETVFFKDSFVWRSSSSRRAARRQINSLWPNAPDSVDAAYEDPAQDKLFLFKGQQVWAFNGQNLEPGYPKPLSSFGLPASVTKIDAAVHNMNKGKTLLFFDSYYYRYDERERNLDQGYPKQVGDAFAGFTGEVTAAHITNNNIYLFSGKNLFEFSITNGRLLRLLNSDYFQHADEDEATAEHYLKSFYNLEDETTGVQRKSSPMTEKMKEMQKFFRLKVTGKLDQETMEMMKKPRCGVPDVAAYSTFGGIKWQTNKLTYRILNYTPDMSEAEVDESMEKALQVWAKVTPLKFTRIYSGTADIMISFGTRYHGDAYPFDGPRGTLAHAFAPSPGIGGDAHFDDDEFYTFRSSRGVVLFLVAAHEFGHSLGLSHSNVPGALMFPTYSFTDPDRFSLPSDDIRGIQSLYGPNRDGTVIKPDPEVPTTPNACDPDLILDAVTTLRGETMFFKDSFFWRRSTSRSVTQIQIKHFWSSAPDQIDAAYENTVQDKVFFFKGRQVWAFKGISPEPGYPKTLSSFDLPSSVTKVSAAIHDKTSGKTLLFVDKLYYSYDEREKKMDRGYPKRVESGFPGLTGEVTAAHISKGYIYLYSGTNVYEFRLNNKRFLRVLKNNFFLPC</sequence>
<keyword evidence="11 19" id="KW-0106">Calcium</keyword>
<keyword evidence="8" id="KW-0677">Repeat</keyword>
<keyword evidence="13" id="KW-0177">Collagen degradation</keyword>
<keyword evidence="9" id="KW-0378">Hydrolase</keyword>
<feature type="compositionally biased region" description="Pro residues" evidence="24">
    <location>
        <begin position="267"/>
        <end position="281"/>
    </location>
</feature>
<evidence type="ECO:0000313" key="28">
    <source>
        <dbReference type="Proteomes" id="UP001187343"/>
    </source>
</evidence>
<dbReference type="SUPFAM" id="SSF47090">
    <property type="entry name" value="PGBD-like"/>
    <property type="match status" value="2"/>
</dbReference>
<feature type="binding site" evidence="19">
    <location>
        <position position="615"/>
    </location>
    <ligand>
        <name>Ca(2+)</name>
        <dbReference type="ChEBI" id="CHEBI:29108"/>
        <label>3</label>
    </ligand>
</feature>
<dbReference type="AlphaFoldDB" id="A0AA88TA66"/>
<keyword evidence="10 19" id="KW-0862">Zinc</keyword>
<evidence type="ECO:0000256" key="1">
    <source>
        <dbReference type="ARBA" id="ARBA00004498"/>
    </source>
</evidence>
<dbReference type="InterPro" id="IPR002477">
    <property type="entry name" value="Peptidoglycan-bd-like"/>
</dbReference>
<comment type="caution">
    <text evidence="27">The sequence shown here is derived from an EMBL/GenBank/DDBJ whole genome shotgun (WGS) entry which is preliminary data.</text>
</comment>
<dbReference type="InterPro" id="IPR021158">
    <property type="entry name" value="Pept_M10A_Zn_BS"/>
</dbReference>
<keyword evidence="12" id="KW-0482">Metalloprotease</keyword>
<keyword evidence="14" id="KW-0865">Zymogen</keyword>
<evidence type="ECO:0000256" key="2">
    <source>
        <dbReference type="ARBA" id="ARBA00010370"/>
    </source>
</evidence>
<evidence type="ECO:0000256" key="17">
    <source>
        <dbReference type="ARBA" id="ARBA00038924"/>
    </source>
</evidence>
<feature type="binding site" evidence="19">
    <location>
        <position position="658"/>
    </location>
    <ligand>
        <name>Zn(2+)</name>
        <dbReference type="ChEBI" id="CHEBI:29105"/>
        <label>2</label>
        <note>catalytic</note>
    </ligand>
</feature>
<comment type="catalytic activity">
    <reaction evidence="16">
        <text>Cleavage of the triple helix of collagen at about three-quarters of the length of the molecule from the N-terminus, at 775-Gly-|-Ile-776 in the alpha1(I) chain. Cleaves synthetic substrates and alpha-macroglobulins at bonds where P1' is a hydrophobic residue.</text>
        <dbReference type="EC" id="3.4.24.7"/>
    </reaction>
</comment>
<name>A0AA88TA66_9TELE</name>
<dbReference type="PANTHER" id="PTHR10201">
    <property type="entry name" value="MATRIX METALLOPROTEINASE"/>
    <property type="match status" value="1"/>
</dbReference>
<evidence type="ECO:0000256" key="10">
    <source>
        <dbReference type="ARBA" id="ARBA00022833"/>
    </source>
</evidence>
<dbReference type="GO" id="GO:0031012">
    <property type="term" value="C:extracellular matrix"/>
    <property type="evidence" value="ECO:0007669"/>
    <property type="project" value="InterPro"/>
</dbReference>
<dbReference type="GO" id="GO:0004222">
    <property type="term" value="F:metalloendopeptidase activity"/>
    <property type="evidence" value="ECO:0007669"/>
    <property type="project" value="UniProtKB-EC"/>
</dbReference>
<evidence type="ECO:0000256" key="22">
    <source>
        <dbReference type="PIRSR" id="PIRSR621190-5"/>
    </source>
</evidence>
<dbReference type="CDD" id="cd00094">
    <property type="entry name" value="HX"/>
    <property type="match status" value="2"/>
</dbReference>
<evidence type="ECO:0000256" key="8">
    <source>
        <dbReference type="ARBA" id="ARBA00022737"/>
    </source>
</evidence>
<dbReference type="GO" id="GO:0030574">
    <property type="term" value="P:collagen catabolic process"/>
    <property type="evidence" value="ECO:0007669"/>
    <property type="project" value="UniProtKB-KW"/>
</dbReference>
<evidence type="ECO:0000256" key="7">
    <source>
        <dbReference type="ARBA" id="ARBA00022729"/>
    </source>
</evidence>
<feature type="binding site" evidence="19">
    <location>
        <position position="614"/>
    </location>
    <ligand>
        <name>Ca(2+)</name>
        <dbReference type="ChEBI" id="CHEBI:29108"/>
        <label>3</label>
    </ligand>
</feature>
<evidence type="ECO:0000256" key="15">
    <source>
        <dbReference type="ARBA" id="ARBA00023157"/>
    </source>
</evidence>
<evidence type="ECO:0000256" key="18">
    <source>
        <dbReference type="PIRSR" id="PIRSR621190-1"/>
    </source>
</evidence>